<sequence>MTDNPAVPHTQGVPEWVRTRDDRRLYAQVLGGPGPGTSAAVVFEGGAGATRSYWAGVQVLVAPVARTVVYDRAGLGRSEPDPVRRTLDRMADDLVDLLDHFSPGPFILVGHSGGGPIARLAASRRPDLLAGLVLVDPIDEAADVVLSAKFRRNERVALRVGKVLARLGLLRFLYGSLLAAAPADDVRADLRQEAFSPNVIETHARQAQTYLDEVAAWKTAPPDTRDLPITVISGGLALARDGMPEEVRAEANAAHSLRAAQSPGGRHVIAQRSGHTIPITEPQIIAEEIARLAVTDSRETAR</sequence>
<accession>A0ABW9LP27</accession>
<dbReference type="PANTHER" id="PTHR43433">
    <property type="entry name" value="HYDROLASE, ALPHA/BETA FOLD FAMILY PROTEIN"/>
    <property type="match status" value="1"/>
</dbReference>
<dbReference type="InterPro" id="IPR000073">
    <property type="entry name" value="AB_hydrolase_1"/>
</dbReference>
<evidence type="ECO:0000313" key="3">
    <source>
        <dbReference type="Proteomes" id="UP001635817"/>
    </source>
</evidence>
<proteinExistence type="predicted"/>
<name>A0ABW9LP27_9MYCO</name>
<dbReference type="Gene3D" id="3.40.50.1820">
    <property type="entry name" value="alpha/beta hydrolase"/>
    <property type="match status" value="1"/>
</dbReference>
<dbReference type="RefSeq" id="WP_409548655.1">
    <property type="nucleotide sequence ID" value="NZ_JBKBDE010000001.1"/>
</dbReference>
<dbReference type="InterPro" id="IPR029058">
    <property type="entry name" value="AB_hydrolase_fold"/>
</dbReference>
<dbReference type="Pfam" id="PF00561">
    <property type="entry name" value="Abhydrolase_1"/>
    <property type="match status" value="1"/>
</dbReference>
<dbReference type="SUPFAM" id="SSF53474">
    <property type="entry name" value="alpha/beta-Hydrolases"/>
    <property type="match status" value="1"/>
</dbReference>
<keyword evidence="3" id="KW-1185">Reference proteome</keyword>
<dbReference type="EMBL" id="JBKBDE010000001">
    <property type="protein sequence ID" value="MFN6549758.1"/>
    <property type="molecule type" value="Genomic_DNA"/>
</dbReference>
<gene>
    <name evidence="2" type="ORF">ACK4CP_05110</name>
</gene>
<dbReference type="GO" id="GO:0016787">
    <property type="term" value="F:hydrolase activity"/>
    <property type="evidence" value="ECO:0007669"/>
    <property type="project" value="UniProtKB-KW"/>
</dbReference>
<dbReference type="Proteomes" id="UP001635817">
    <property type="component" value="Unassembled WGS sequence"/>
</dbReference>
<dbReference type="PANTHER" id="PTHR43433:SF5">
    <property type="entry name" value="AB HYDROLASE-1 DOMAIN-CONTAINING PROTEIN"/>
    <property type="match status" value="1"/>
</dbReference>
<evidence type="ECO:0000313" key="2">
    <source>
        <dbReference type="EMBL" id="MFN6549758.1"/>
    </source>
</evidence>
<dbReference type="InterPro" id="IPR050471">
    <property type="entry name" value="AB_hydrolase"/>
</dbReference>
<organism evidence="2 3">
    <name type="scientific">Mycolicibacterium septicum</name>
    <dbReference type="NCBI Taxonomy" id="98668"/>
    <lineage>
        <taxon>Bacteria</taxon>
        <taxon>Bacillati</taxon>
        <taxon>Actinomycetota</taxon>
        <taxon>Actinomycetes</taxon>
        <taxon>Mycobacteriales</taxon>
        <taxon>Mycobacteriaceae</taxon>
        <taxon>Mycolicibacterium</taxon>
    </lineage>
</organism>
<evidence type="ECO:0000259" key="1">
    <source>
        <dbReference type="Pfam" id="PF00561"/>
    </source>
</evidence>
<keyword evidence="2" id="KW-0378">Hydrolase</keyword>
<protein>
    <submittedName>
        <fullName evidence="2">Alpha/beta fold hydrolase</fullName>
    </submittedName>
</protein>
<reference evidence="2 3" key="1">
    <citation type="submission" date="2024-12" db="EMBL/GenBank/DDBJ databases">
        <title>The coexistence of Mycolicibacterium septicum and Mycolicibacterium nivoides in clinical samples.</title>
        <authorList>
            <person name="Wang C."/>
            <person name="Feng Y."/>
            <person name="Zong Z."/>
        </authorList>
    </citation>
    <scope>NUCLEOTIDE SEQUENCE [LARGE SCALE GENOMIC DNA]</scope>
    <source>
        <strain evidence="2 3">120310</strain>
    </source>
</reference>
<comment type="caution">
    <text evidence="2">The sequence shown here is derived from an EMBL/GenBank/DDBJ whole genome shotgun (WGS) entry which is preliminary data.</text>
</comment>
<feature type="domain" description="AB hydrolase-1" evidence="1">
    <location>
        <begin position="41"/>
        <end position="186"/>
    </location>
</feature>